<organism evidence="6">
    <name type="scientific">Populus alba</name>
    <name type="common">White poplar</name>
    <dbReference type="NCBI Taxonomy" id="43335"/>
    <lineage>
        <taxon>Eukaryota</taxon>
        <taxon>Viridiplantae</taxon>
        <taxon>Streptophyta</taxon>
        <taxon>Embryophyta</taxon>
        <taxon>Tracheophyta</taxon>
        <taxon>Spermatophyta</taxon>
        <taxon>Magnoliopsida</taxon>
        <taxon>eudicotyledons</taxon>
        <taxon>Gunneridae</taxon>
        <taxon>Pentapetalae</taxon>
        <taxon>rosids</taxon>
        <taxon>fabids</taxon>
        <taxon>Malpighiales</taxon>
        <taxon>Salicaceae</taxon>
        <taxon>Saliceae</taxon>
        <taxon>Populus</taxon>
    </lineage>
</organism>
<evidence type="ECO:0000313" key="6">
    <source>
        <dbReference type="EMBL" id="TKR79508.1"/>
    </source>
</evidence>
<gene>
    <name evidence="6" type="ORF">D5086_0000271680</name>
</gene>
<feature type="chain" id="PRO_5020542775" evidence="4">
    <location>
        <begin position="28"/>
        <end position="181"/>
    </location>
</feature>
<dbReference type="PANTHER" id="PTHR36710:SF1">
    <property type="entry name" value="F14J9.2 PROTEIN"/>
    <property type="match status" value="1"/>
</dbReference>
<evidence type="ECO:0000256" key="3">
    <source>
        <dbReference type="ARBA" id="ARBA00038471"/>
    </source>
</evidence>
<comment type="caution">
    <text evidence="6">The sequence shown here is derived from an EMBL/GenBank/DDBJ whole genome shotgun (WGS) entry which is preliminary data.</text>
</comment>
<dbReference type="GO" id="GO:0046910">
    <property type="term" value="F:pectinesterase inhibitor activity"/>
    <property type="evidence" value="ECO:0007669"/>
    <property type="project" value="InterPro"/>
</dbReference>
<dbReference type="InterPro" id="IPR006501">
    <property type="entry name" value="Pectinesterase_inhib_dom"/>
</dbReference>
<dbReference type="Gene3D" id="1.20.140.40">
    <property type="entry name" value="Invertase/pectin methylesterase inhibitor family protein"/>
    <property type="match status" value="1"/>
</dbReference>
<name>A0A4U5N9E9_POPAL</name>
<protein>
    <submittedName>
        <fullName evidence="6">Invertase/pectin methylesterase inhibitor family protein</fullName>
    </submittedName>
</protein>
<proteinExistence type="inferred from homology"/>
<keyword evidence="1 4" id="KW-0732">Signal</keyword>
<dbReference type="STRING" id="43335.A0A4U5N9E9"/>
<dbReference type="PANTHER" id="PTHR36710">
    <property type="entry name" value="PECTINESTERASE INHIBITOR-LIKE"/>
    <property type="match status" value="1"/>
</dbReference>
<reference evidence="6" key="1">
    <citation type="submission" date="2018-10" db="EMBL/GenBank/DDBJ databases">
        <title>Population genomic analysis revealed the cold adaptation of white poplar.</title>
        <authorList>
            <person name="Liu Y.-J."/>
        </authorList>
    </citation>
    <scope>NUCLEOTIDE SEQUENCE [LARGE SCALE GENOMIC DNA]</scope>
    <source>
        <strain evidence="6">PAL-ZL1</strain>
    </source>
</reference>
<evidence type="ECO:0000256" key="1">
    <source>
        <dbReference type="ARBA" id="ARBA00022729"/>
    </source>
</evidence>
<feature type="domain" description="Pectinesterase inhibitor" evidence="5">
    <location>
        <begin position="29"/>
        <end position="174"/>
    </location>
</feature>
<sequence>MAFSHCFSLFFPLLVIILLTNPTLSEAQDSQVLIDEVCRQMEDYGFCNRVFHENMKSPSIDYVGLTAIAMDQTITNATNTYEYILDLLRNTTDQSLRNVLVACENAFAIVKSSFGDALQSFNRKDYDDMFKLERDAPRAQASCETSFIAPPSPPNPLAERNREMRILITMAIVSGKEILKR</sequence>
<dbReference type="Pfam" id="PF04043">
    <property type="entry name" value="PMEI"/>
    <property type="match status" value="1"/>
</dbReference>
<keyword evidence="2" id="KW-1015">Disulfide bond</keyword>
<dbReference type="EMBL" id="RCHU01001051">
    <property type="protein sequence ID" value="TKR79508.1"/>
    <property type="molecule type" value="Genomic_DNA"/>
</dbReference>
<dbReference type="InterPro" id="IPR035513">
    <property type="entry name" value="Invertase/methylesterase_inhib"/>
</dbReference>
<dbReference type="SMART" id="SM00856">
    <property type="entry name" value="PMEI"/>
    <property type="match status" value="1"/>
</dbReference>
<comment type="similarity">
    <text evidence="3">Belongs to the PMEI family.</text>
</comment>
<dbReference type="AlphaFoldDB" id="A0A4U5N9E9"/>
<dbReference type="InterPro" id="IPR052421">
    <property type="entry name" value="PCW_Enzyme_Inhibitor"/>
</dbReference>
<dbReference type="InterPro" id="IPR034086">
    <property type="entry name" value="PMEI_plant"/>
</dbReference>
<accession>A0A4U5N9E9</accession>
<dbReference type="NCBIfam" id="TIGR01614">
    <property type="entry name" value="PME_inhib"/>
    <property type="match status" value="1"/>
</dbReference>
<evidence type="ECO:0000256" key="4">
    <source>
        <dbReference type="SAM" id="SignalP"/>
    </source>
</evidence>
<evidence type="ECO:0000259" key="5">
    <source>
        <dbReference type="SMART" id="SM00856"/>
    </source>
</evidence>
<dbReference type="CDD" id="cd15797">
    <property type="entry name" value="PMEI"/>
    <property type="match status" value="1"/>
</dbReference>
<feature type="signal peptide" evidence="4">
    <location>
        <begin position="1"/>
        <end position="27"/>
    </location>
</feature>
<evidence type="ECO:0000256" key="2">
    <source>
        <dbReference type="ARBA" id="ARBA00023157"/>
    </source>
</evidence>
<dbReference type="SUPFAM" id="SSF101148">
    <property type="entry name" value="Plant invertase/pectin methylesterase inhibitor"/>
    <property type="match status" value="1"/>
</dbReference>